<accession>A0A150GU69</accession>
<dbReference type="AlphaFoldDB" id="A0A150GU69"/>
<name>A0A150GU69_GONPE</name>
<dbReference type="SUPFAM" id="SSF49879">
    <property type="entry name" value="SMAD/FHA domain"/>
    <property type="match status" value="1"/>
</dbReference>
<dbReference type="EMBL" id="LSYV01000008">
    <property type="protein sequence ID" value="KXZ53238.1"/>
    <property type="molecule type" value="Genomic_DNA"/>
</dbReference>
<dbReference type="InterPro" id="IPR000253">
    <property type="entry name" value="FHA_dom"/>
</dbReference>
<dbReference type="InterPro" id="IPR008984">
    <property type="entry name" value="SMAD_FHA_dom_sf"/>
</dbReference>
<dbReference type="Pfam" id="PF00498">
    <property type="entry name" value="FHA"/>
    <property type="match status" value="1"/>
</dbReference>
<dbReference type="SMART" id="SM00240">
    <property type="entry name" value="FHA"/>
    <property type="match status" value="1"/>
</dbReference>
<evidence type="ECO:0000313" key="3">
    <source>
        <dbReference type="Proteomes" id="UP000075714"/>
    </source>
</evidence>
<dbReference type="STRING" id="33097.A0A150GU69"/>
<evidence type="ECO:0000259" key="1">
    <source>
        <dbReference type="PROSITE" id="PS50006"/>
    </source>
</evidence>
<dbReference type="Gene3D" id="2.60.200.20">
    <property type="match status" value="1"/>
</dbReference>
<reference evidence="3" key="1">
    <citation type="journal article" date="2016" name="Nat. Commun.">
        <title>The Gonium pectorale genome demonstrates co-option of cell cycle regulation during the evolution of multicellularity.</title>
        <authorList>
            <person name="Hanschen E.R."/>
            <person name="Marriage T.N."/>
            <person name="Ferris P.J."/>
            <person name="Hamaji T."/>
            <person name="Toyoda A."/>
            <person name="Fujiyama A."/>
            <person name="Neme R."/>
            <person name="Noguchi H."/>
            <person name="Minakuchi Y."/>
            <person name="Suzuki M."/>
            <person name="Kawai-Toyooka H."/>
            <person name="Smith D.R."/>
            <person name="Sparks H."/>
            <person name="Anderson J."/>
            <person name="Bakaric R."/>
            <person name="Luria V."/>
            <person name="Karger A."/>
            <person name="Kirschner M.W."/>
            <person name="Durand P.M."/>
            <person name="Michod R.E."/>
            <person name="Nozaki H."/>
            <person name="Olson B.J."/>
        </authorList>
    </citation>
    <scope>NUCLEOTIDE SEQUENCE [LARGE SCALE GENOMIC DNA]</scope>
    <source>
        <strain evidence="3">NIES-2863</strain>
    </source>
</reference>
<comment type="caution">
    <text evidence="2">The sequence shown here is derived from an EMBL/GenBank/DDBJ whole genome shotgun (WGS) entry which is preliminary data.</text>
</comment>
<keyword evidence="3" id="KW-1185">Reference proteome</keyword>
<dbReference type="Proteomes" id="UP000075714">
    <property type="component" value="Unassembled WGS sequence"/>
</dbReference>
<gene>
    <name evidence="2" type="ORF">GPECTOR_7g1132</name>
</gene>
<dbReference type="InterPro" id="IPR050923">
    <property type="entry name" value="Cell_Proc_Reg/RNA_Proc"/>
</dbReference>
<dbReference type="OrthoDB" id="444265at2759"/>
<organism evidence="2 3">
    <name type="scientific">Gonium pectorale</name>
    <name type="common">Green alga</name>
    <dbReference type="NCBI Taxonomy" id="33097"/>
    <lineage>
        <taxon>Eukaryota</taxon>
        <taxon>Viridiplantae</taxon>
        <taxon>Chlorophyta</taxon>
        <taxon>core chlorophytes</taxon>
        <taxon>Chlorophyceae</taxon>
        <taxon>CS clade</taxon>
        <taxon>Chlamydomonadales</taxon>
        <taxon>Volvocaceae</taxon>
        <taxon>Gonium</taxon>
    </lineage>
</organism>
<feature type="domain" description="FHA" evidence="1">
    <location>
        <begin position="66"/>
        <end position="118"/>
    </location>
</feature>
<proteinExistence type="predicted"/>
<protein>
    <recommendedName>
        <fullName evidence="1">FHA domain-containing protein</fullName>
    </recommendedName>
</protein>
<sequence length="125" mass="13341">MPPPKLPEPLRAAPQEAVPVQAIPAAAGPPKCAVPDWAAEPLAGSRLLVYKDGQAIQEIGLEKVVTVFGRVGELVDVVLDHPSISRQHATLAYHPGRGAWLVTDLGSTHGTFVGERRLAKTMRQV</sequence>
<dbReference type="PROSITE" id="PS50006">
    <property type="entry name" value="FHA_DOMAIN"/>
    <property type="match status" value="1"/>
</dbReference>
<dbReference type="PANTHER" id="PTHR23308">
    <property type="entry name" value="NUCLEAR INHIBITOR OF PROTEIN PHOSPHATASE-1"/>
    <property type="match status" value="1"/>
</dbReference>
<evidence type="ECO:0000313" key="2">
    <source>
        <dbReference type="EMBL" id="KXZ53238.1"/>
    </source>
</evidence>